<reference evidence="3 4" key="1">
    <citation type="submission" date="2016-10" db="EMBL/GenBank/DDBJ databases">
        <authorList>
            <person name="de Groot N.N."/>
        </authorList>
    </citation>
    <scope>NUCLEOTIDE SEQUENCE [LARGE SCALE GENOMIC DNA]</scope>
    <source>
        <strain evidence="3 4">CGMCC 4.1859</strain>
    </source>
</reference>
<sequence>MRIRAGWGTTAVLVGGLLVTGCGDGSGGGGAPAAGRSVTGRYPVTVTDCRGARTTFSRPPERIVTSNASALDLLLRLGAGDRVAGTGFPPGPGTLPGALGERGRRVPVLSRSVIPKEKLLASGADLYIDSFAAMRMSGMGDAPTEEEFRAAGIKHIYLKSTACAATREGPVTDLSAVEADLTALGAITGTRAKARRLVDGMEDRVRAVRTAIADVPHEKRPSYFFFDYDAGTRQPTALCNRQVGHAVITLAGARNIFADCDTTYEQVGWEDVLSRDPDWIQLGVRDRGGRAATEKGFDEARRWLETNPATKGLKAVRKGHFLRIRSERTTLAGVENAETVERIARTLYPSEVG</sequence>
<dbReference type="AlphaFoldDB" id="A0A1G7XVB3"/>
<protein>
    <submittedName>
        <fullName evidence="3">Iron complex transport system substrate-binding protein</fullName>
    </submittedName>
</protein>
<comment type="similarity">
    <text evidence="1">Belongs to the bacterial solute-binding protein 8 family.</text>
</comment>
<dbReference type="PROSITE" id="PS51257">
    <property type="entry name" value="PROKAR_LIPOPROTEIN"/>
    <property type="match status" value="1"/>
</dbReference>
<dbReference type="PANTHER" id="PTHR30535">
    <property type="entry name" value="VITAMIN B12-BINDING PROTEIN"/>
    <property type="match status" value="1"/>
</dbReference>
<dbReference type="InterPro" id="IPR050902">
    <property type="entry name" value="ABC_Transporter_SBP"/>
</dbReference>
<dbReference type="Pfam" id="PF01497">
    <property type="entry name" value="Peripla_BP_2"/>
    <property type="match status" value="1"/>
</dbReference>
<name>A0A1G7XVB3_9ACTN</name>
<dbReference type="InterPro" id="IPR002491">
    <property type="entry name" value="ABC_transptr_periplasmic_BD"/>
</dbReference>
<dbReference type="PANTHER" id="PTHR30535:SF7">
    <property type="entry name" value="IRON(III) DICITRATE-BINDING PROTEIN"/>
    <property type="match status" value="1"/>
</dbReference>
<dbReference type="EMBL" id="FNAX01000034">
    <property type="protein sequence ID" value="SDG88137.1"/>
    <property type="molecule type" value="Genomic_DNA"/>
</dbReference>
<gene>
    <name evidence="3" type="ORF">SAMN05216260_13426</name>
</gene>
<dbReference type="SUPFAM" id="SSF53807">
    <property type="entry name" value="Helical backbone' metal receptor"/>
    <property type="match status" value="1"/>
</dbReference>
<feature type="domain" description="Fe/B12 periplasmic-binding" evidence="2">
    <location>
        <begin position="62"/>
        <end position="351"/>
    </location>
</feature>
<evidence type="ECO:0000313" key="4">
    <source>
        <dbReference type="Proteomes" id="UP000198614"/>
    </source>
</evidence>
<dbReference type="Proteomes" id="UP000198614">
    <property type="component" value="Unassembled WGS sequence"/>
</dbReference>
<accession>A0A1G7XVB3</accession>
<organism evidence="3 4">
    <name type="scientific">Streptomyces griseoaurantiacus</name>
    <dbReference type="NCBI Taxonomy" id="68213"/>
    <lineage>
        <taxon>Bacteria</taxon>
        <taxon>Bacillati</taxon>
        <taxon>Actinomycetota</taxon>
        <taxon>Actinomycetes</taxon>
        <taxon>Kitasatosporales</taxon>
        <taxon>Streptomycetaceae</taxon>
        <taxon>Streptomyces</taxon>
        <taxon>Streptomyces aurantiacus group</taxon>
    </lineage>
</organism>
<evidence type="ECO:0000313" key="3">
    <source>
        <dbReference type="EMBL" id="SDG88137.1"/>
    </source>
</evidence>
<dbReference type="Gene3D" id="3.40.50.1980">
    <property type="entry name" value="Nitrogenase molybdenum iron protein domain"/>
    <property type="match status" value="2"/>
</dbReference>
<evidence type="ECO:0000256" key="1">
    <source>
        <dbReference type="ARBA" id="ARBA00008814"/>
    </source>
</evidence>
<proteinExistence type="inferred from homology"/>
<dbReference type="PROSITE" id="PS50983">
    <property type="entry name" value="FE_B12_PBP"/>
    <property type="match status" value="1"/>
</dbReference>
<dbReference type="OrthoDB" id="9797850at2"/>
<evidence type="ECO:0000259" key="2">
    <source>
        <dbReference type="PROSITE" id="PS50983"/>
    </source>
</evidence>